<dbReference type="EMBL" id="BK029947">
    <property type="protein sequence ID" value="DAD56951.1"/>
    <property type="molecule type" value="Genomic_DNA"/>
</dbReference>
<protein>
    <submittedName>
        <fullName evidence="1">Uncharacterized protein</fullName>
    </submittedName>
</protein>
<name>A0A8D9UJ14_9VIRU</name>
<sequence>MEWYADREVTSKEREAIDEALSLFNCDLSDDDIQRWIDDDTISLNTCRNGRDVVWILLEDNREACVYVDNLKKLTNEEIKNQLL</sequence>
<organism evidence="1">
    <name type="scientific">Bacteriophage sp</name>
    <dbReference type="NCBI Taxonomy" id="38018"/>
    <lineage>
        <taxon>Viruses</taxon>
    </lineage>
</organism>
<reference evidence="1" key="1">
    <citation type="journal article" date="2021" name="Proc. Natl. Acad. Sci. U.S.A.">
        <title>A Catalog of Tens of Thousands of Viruses from Human Metagenomes Reveals Hidden Associations with Chronic Diseases.</title>
        <authorList>
            <person name="Tisza M.J."/>
            <person name="Buck C.B."/>
        </authorList>
    </citation>
    <scope>NUCLEOTIDE SEQUENCE</scope>
    <source>
        <strain evidence="1">CtPNe1</strain>
    </source>
</reference>
<evidence type="ECO:0000313" key="1">
    <source>
        <dbReference type="EMBL" id="DAD56951.1"/>
    </source>
</evidence>
<proteinExistence type="predicted"/>
<accession>A0A8D9UJ14</accession>